<proteinExistence type="predicted"/>
<name>F8NXV1_SERL9</name>
<protein>
    <submittedName>
        <fullName evidence="1">Uncharacterized protein</fullName>
    </submittedName>
</protein>
<accession>F8NXV1</accession>
<dbReference type="KEGG" id="sla:SERLADRAFT_468562"/>
<dbReference type="RefSeq" id="XP_007318786.1">
    <property type="nucleotide sequence ID" value="XM_007318724.1"/>
</dbReference>
<dbReference type="HOGENOM" id="CLU_2499256_0_0_1"/>
<dbReference type="Proteomes" id="UP000008064">
    <property type="component" value="Unassembled WGS sequence"/>
</dbReference>
<evidence type="ECO:0000313" key="1">
    <source>
        <dbReference type="EMBL" id="EGO24767.1"/>
    </source>
</evidence>
<dbReference type="GeneID" id="18819433"/>
<gene>
    <name evidence="1" type="ORF">SERLADRAFT_468562</name>
</gene>
<reference evidence="1" key="1">
    <citation type="submission" date="2011-04" db="EMBL/GenBank/DDBJ databases">
        <title>Evolution of plant cell wall degrading machinery underlies the functional diversity of forest fungi.</title>
        <authorList>
            <consortium name="US DOE Joint Genome Institute (JGI-PGF)"/>
            <person name="Eastwood D.C."/>
            <person name="Floudas D."/>
            <person name="Binder M."/>
            <person name="Majcherczyk A."/>
            <person name="Schneider P."/>
            <person name="Aerts A."/>
            <person name="Asiegbu F.O."/>
            <person name="Baker S.E."/>
            <person name="Barry K."/>
            <person name="Bendiksby M."/>
            <person name="Blumentritt M."/>
            <person name="Coutinho P.M."/>
            <person name="Cullen D."/>
            <person name="Cullen D."/>
            <person name="Gathman A."/>
            <person name="Goodell B."/>
            <person name="Henrissat B."/>
            <person name="Ihrmark K."/>
            <person name="Kauserud H."/>
            <person name="Kohler A."/>
            <person name="LaButti K."/>
            <person name="Lapidus A."/>
            <person name="Lavin J.L."/>
            <person name="Lee Y.-H."/>
            <person name="Lindquist E."/>
            <person name="Lilly W."/>
            <person name="Lucas S."/>
            <person name="Morin E."/>
            <person name="Murat C."/>
            <person name="Oguiza J.A."/>
            <person name="Park J."/>
            <person name="Pisabarro A.G."/>
            <person name="Riley R."/>
            <person name="Rosling A."/>
            <person name="Salamov A."/>
            <person name="Schmidt O."/>
            <person name="Schmutz J."/>
            <person name="Skrede I."/>
            <person name="Stenlid J."/>
            <person name="Wiebenga A."/>
            <person name="Xie X."/>
            <person name="Kues U."/>
            <person name="Hibbett D.S."/>
            <person name="Hoffmeister D."/>
            <person name="Hogberg N."/>
            <person name="Martin F."/>
            <person name="Grigoriev I.V."/>
            <person name="Watkinson S.C."/>
        </authorList>
    </citation>
    <scope>NUCLEOTIDE SEQUENCE</scope>
    <source>
        <strain evidence="1">S7.9</strain>
    </source>
</reference>
<organism>
    <name type="scientific">Serpula lacrymans var. lacrymans (strain S7.9)</name>
    <name type="common">Dry rot fungus</name>
    <dbReference type="NCBI Taxonomy" id="578457"/>
    <lineage>
        <taxon>Eukaryota</taxon>
        <taxon>Fungi</taxon>
        <taxon>Dikarya</taxon>
        <taxon>Basidiomycota</taxon>
        <taxon>Agaricomycotina</taxon>
        <taxon>Agaricomycetes</taxon>
        <taxon>Agaricomycetidae</taxon>
        <taxon>Boletales</taxon>
        <taxon>Coniophorineae</taxon>
        <taxon>Serpulaceae</taxon>
        <taxon>Serpula</taxon>
    </lineage>
</organism>
<dbReference type="EMBL" id="GL945434">
    <property type="protein sequence ID" value="EGO24767.1"/>
    <property type="molecule type" value="Genomic_DNA"/>
</dbReference>
<sequence length="86" mass="10022">MGMRHGTNEKLYHGVWAGDRFTTIDKLDQHEGEKEWEDVSEEVMEDMVEIWKMEHVDGRFVNGCTLELIFDCSAIHVAGPHFLLHH</sequence>
<dbReference type="AlphaFoldDB" id="F8NXV1"/>